<gene>
    <name evidence="2" type="ORF">RR48_01501</name>
</gene>
<dbReference type="Proteomes" id="UP000053240">
    <property type="component" value="Unassembled WGS sequence"/>
</dbReference>
<feature type="region of interest" description="Disordered" evidence="1">
    <location>
        <begin position="43"/>
        <end position="71"/>
    </location>
</feature>
<name>A0A0N1IGR7_PAPMA</name>
<evidence type="ECO:0000313" key="3">
    <source>
        <dbReference type="Proteomes" id="UP000053240"/>
    </source>
</evidence>
<dbReference type="STRING" id="76193.A0A0N1IGR7"/>
<proteinExistence type="predicted"/>
<feature type="compositionally biased region" description="Low complexity" evidence="1">
    <location>
        <begin position="45"/>
        <end position="55"/>
    </location>
</feature>
<dbReference type="InParanoid" id="A0A0N1IGR7"/>
<organism evidence="2 3">
    <name type="scientific">Papilio machaon</name>
    <name type="common">Old World swallowtail butterfly</name>
    <dbReference type="NCBI Taxonomy" id="76193"/>
    <lineage>
        <taxon>Eukaryota</taxon>
        <taxon>Metazoa</taxon>
        <taxon>Ecdysozoa</taxon>
        <taxon>Arthropoda</taxon>
        <taxon>Hexapoda</taxon>
        <taxon>Insecta</taxon>
        <taxon>Pterygota</taxon>
        <taxon>Neoptera</taxon>
        <taxon>Endopterygota</taxon>
        <taxon>Lepidoptera</taxon>
        <taxon>Glossata</taxon>
        <taxon>Ditrysia</taxon>
        <taxon>Papilionoidea</taxon>
        <taxon>Papilionidae</taxon>
        <taxon>Papilioninae</taxon>
        <taxon>Papilio</taxon>
    </lineage>
</organism>
<feature type="compositionally biased region" description="Acidic residues" evidence="1">
    <location>
        <begin position="62"/>
        <end position="71"/>
    </location>
</feature>
<dbReference type="AlphaFoldDB" id="A0A0N1IGR7"/>
<reference evidence="2 3" key="1">
    <citation type="journal article" date="2015" name="Nat. Commun.">
        <title>Outbred genome sequencing and CRISPR/Cas9 gene editing in butterflies.</title>
        <authorList>
            <person name="Li X."/>
            <person name="Fan D."/>
            <person name="Zhang W."/>
            <person name="Liu G."/>
            <person name="Zhang L."/>
            <person name="Zhao L."/>
            <person name="Fang X."/>
            <person name="Chen L."/>
            <person name="Dong Y."/>
            <person name="Chen Y."/>
            <person name="Ding Y."/>
            <person name="Zhao R."/>
            <person name="Feng M."/>
            <person name="Zhu Y."/>
            <person name="Feng Y."/>
            <person name="Jiang X."/>
            <person name="Zhu D."/>
            <person name="Xiang H."/>
            <person name="Feng X."/>
            <person name="Li S."/>
            <person name="Wang J."/>
            <person name="Zhang G."/>
            <person name="Kronforst M.R."/>
            <person name="Wang W."/>
        </authorList>
    </citation>
    <scope>NUCLEOTIDE SEQUENCE [LARGE SCALE GENOMIC DNA]</scope>
    <source>
        <strain evidence="2">Ya'a_city_454_Pm</strain>
        <tissue evidence="2">Whole body</tissue>
    </source>
</reference>
<sequence>MALDGKICLWLRPPGFTEERAKYESCEEIKYVKWVQALTNDVIESDSGNSDNNSESGKDTDADSESDDEEQTAIANKFAALAHEIMAKGSQHSVCKDGLNNPCAGFQLVLLSLILCERAPNFLLPEAPS</sequence>
<evidence type="ECO:0000313" key="2">
    <source>
        <dbReference type="EMBL" id="KPJ19524.1"/>
    </source>
</evidence>
<keyword evidence="3" id="KW-1185">Reference proteome</keyword>
<protein>
    <submittedName>
        <fullName evidence="2">Uncharacterized protein</fullName>
    </submittedName>
</protein>
<accession>A0A0N1IGR7</accession>
<dbReference type="EMBL" id="KQ459894">
    <property type="protein sequence ID" value="KPJ19524.1"/>
    <property type="molecule type" value="Genomic_DNA"/>
</dbReference>
<evidence type="ECO:0000256" key="1">
    <source>
        <dbReference type="SAM" id="MobiDB-lite"/>
    </source>
</evidence>